<keyword evidence="2" id="KW-1185">Reference proteome</keyword>
<organism evidence="1 2">
    <name type="scientific">Catharanthus roseus</name>
    <name type="common">Madagascar periwinkle</name>
    <name type="synonym">Vinca rosea</name>
    <dbReference type="NCBI Taxonomy" id="4058"/>
    <lineage>
        <taxon>Eukaryota</taxon>
        <taxon>Viridiplantae</taxon>
        <taxon>Streptophyta</taxon>
        <taxon>Embryophyta</taxon>
        <taxon>Tracheophyta</taxon>
        <taxon>Spermatophyta</taxon>
        <taxon>Magnoliopsida</taxon>
        <taxon>eudicotyledons</taxon>
        <taxon>Gunneridae</taxon>
        <taxon>Pentapetalae</taxon>
        <taxon>asterids</taxon>
        <taxon>lamiids</taxon>
        <taxon>Gentianales</taxon>
        <taxon>Apocynaceae</taxon>
        <taxon>Rauvolfioideae</taxon>
        <taxon>Vinceae</taxon>
        <taxon>Catharanthinae</taxon>
        <taxon>Catharanthus</taxon>
    </lineage>
</organism>
<evidence type="ECO:0000313" key="2">
    <source>
        <dbReference type="Proteomes" id="UP001060085"/>
    </source>
</evidence>
<protein>
    <submittedName>
        <fullName evidence="1">Uncharacterized protein</fullName>
    </submittedName>
</protein>
<reference evidence="2" key="1">
    <citation type="journal article" date="2023" name="Nat. Plants">
        <title>Single-cell RNA sequencing provides a high-resolution roadmap for understanding the multicellular compartmentation of specialized metabolism.</title>
        <authorList>
            <person name="Sun S."/>
            <person name="Shen X."/>
            <person name="Li Y."/>
            <person name="Li Y."/>
            <person name="Wang S."/>
            <person name="Li R."/>
            <person name="Zhang H."/>
            <person name="Shen G."/>
            <person name="Guo B."/>
            <person name="Wei J."/>
            <person name="Xu J."/>
            <person name="St-Pierre B."/>
            <person name="Chen S."/>
            <person name="Sun C."/>
        </authorList>
    </citation>
    <scope>NUCLEOTIDE SEQUENCE [LARGE SCALE GENOMIC DNA]</scope>
</reference>
<dbReference type="Proteomes" id="UP001060085">
    <property type="component" value="Linkage Group LG01"/>
</dbReference>
<gene>
    <name evidence="1" type="ORF">M9H77_01859</name>
</gene>
<accession>A0ACC0C6S1</accession>
<evidence type="ECO:0000313" key="1">
    <source>
        <dbReference type="EMBL" id="KAI5680632.1"/>
    </source>
</evidence>
<sequence>MLCGSGYFLAGWVRRGPPARVAQGGLAENLNVRTVYLEYKLVLTTGCRNLSEDPVSGSGLCPLSLSWCMHVFFLKFQVSWQHRCVLIRSNFSATPEPFRKFIFCIKVLKALTLLG</sequence>
<proteinExistence type="predicted"/>
<comment type="caution">
    <text evidence="1">The sequence shown here is derived from an EMBL/GenBank/DDBJ whole genome shotgun (WGS) entry which is preliminary data.</text>
</comment>
<dbReference type="EMBL" id="CM044701">
    <property type="protein sequence ID" value="KAI5680632.1"/>
    <property type="molecule type" value="Genomic_DNA"/>
</dbReference>
<name>A0ACC0C6S1_CATRO</name>